<dbReference type="Proteomes" id="UP000515511">
    <property type="component" value="Plasmid unnamed1"/>
</dbReference>
<gene>
    <name evidence="1" type="ORF">F1C12_21935</name>
</gene>
<organism evidence="1 2">
    <name type="scientific">Leifsonia shinshuensis</name>
    <dbReference type="NCBI Taxonomy" id="150026"/>
    <lineage>
        <taxon>Bacteria</taxon>
        <taxon>Bacillati</taxon>
        <taxon>Actinomycetota</taxon>
        <taxon>Actinomycetes</taxon>
        <taxon>Micrococcales</taxon>
        <taxon>Microbacteriaceae</taxon>
        <taxon>Leifsonia</taxon>
    </lineage>
</organism>
<name>A0A7G6YHI1_9MICO</name>
<geneLocation type="plasmid" evidence="1 2">
    <name>unnamed1</name>
</geneLocation>
<evidence type="ECO:0000313" key="1">
    <source>
        <dbReference type="EMBL" id="QNE37946.1"/>
    </source>
</evidence>
<reference evidence="2" key="1">
    <citation type="submission" date="2019-09" db="EMBL/GenBank/DDBJ databases">
        <title>Antimicrobial potential of Antarctic Bacteria.</title>
        <authorList>
            <person name="Benaud N."/>
            <person name="Edwards R.J."/>
            <person name="Ferrari B.C."/>
        </authorList>
    </citation>
    <scope>NUCLEOTIDE SEQUENCE [LARGE SCALE GENOMIC DNA]</scope>
    <source>
        <strain evidence="2">INR9</strain>
        <plasmid evidence="2">unnamed1</plasmid>
    </source>
</reference>
<sequence length="130" mass="14238">MTTTTTQKPGMRAYDDAVRSTFPELVSKLRDIIGVRLVAYIGNVKSTKPVAEWAVGPREPGETDRDRLFVAYQIAALLRERNEAVTVQSWFKGMNPALNDASPARVLREGDPTEVGPEVMAAAKAFAFIG</sequence>
<accession>A0A7G6YHI1</accession>
<protein>
    <recommendedName>
        <fullName evidence="3">DUF2384 domain-containing protein</fullName>
    </recommendedName>
</protein>
<dbReference type="RefSeq" id="WP_115697608.1">
    <property type="nucleotide sequence ID" value="NZ_CP043642.1"/>
</dbReference>
<proteinExistence type="predicted"/>
<evidence type="ECO:0000313" key="2">
    <source>
        <dbReference type="Proteomes" id="UP000515511"/>
    </source>
</evidence>
<dbReference type="EMBL" id="CP043642">
    <property type="protein sequence ID" value="QNE37946.1"/>
    <property type="molecule type" value="Genomic_DNA"/>
</dbReference>
<dbReference type="KEGG" id="lse:F1C12_21935"/>
<keyword evidence="1" id="KW-0614">Plasmid</keyword>
<evidence type="ECO:0008006" key="3">
    <source>
        <dbReference type="Google" id="ProtNLM"/>
    </source>
</evidence>
<dbReference type="AlphaFoldDB" id="A0A7G6YHI1"/>